<reference evidence="1 2" key="1">
    <citation type="submission" date="2017-04" db="EMBL/GenBank/DDBJ databases">
        <authorList>
            <person name="Afonso C.L."/>
            <person name="Miller P.J."/>
            <person name="Scott M.A."/>
            <person name="Spackman E."/>
            <person name="Goraichik I."/>
            <person name="Dimitrov K.M."/>
            <person name="Suarez D.L."/>
            <person name="Swayne D.E."/>
        </authorList>
    </citation>
    <scope>NUCLEOTIDE SEQUENCE [LARGE SCALE GENOMIC DNA]</scope>
    <source>
        <strain evidence="1 2">B5P</strain>
    </source>
</reference>
<protein>
    <submittedName>
        <fullName evidence="1">Uncharacterized protein</fullName>
    </submittedName>
</protein>
<name>A0A1X7MPY2_9HYPH</name>
<dbReference type="Proteomes" id="UP000193083">
    <property type="component" value="Unassembled WGS sequence"/>
</dbReference>
<gene>
    <name evidence="1" type="ORF">SAMN02982922_0024</name>
</gene>
<dbReference type="AlphaFoldDB" id="A0A1X7MPY2"/>
<evidence type="ECO:0000313" key="1">
    <source>
        <dbReference type="EMBL" id="SMH26096.1"/>
    </source>
</evidence>
<evidence type="ECO:0000313" key="2">
    <source>
        <dbReference type="Proteomes" id="UP000193083"/>
    </source>
</evidence>
<sequence length="154" mass="16404">MLVAGASPATAGAPTGIFIWYPDQATAPSSAGCEALVQRVRPSREKAEAWLWGRAPFGSEMEYYLFVSDNRMEPTYAAEGDYDTGALRLGQTIGDTTAFELTPDDHPAVTIAGSITAPAGSAVVTVTLRDVPTTNGRSNRTTYFCRFDDAGTET</sequence>
<organism evidence="1 2">
    <name type="scientific">Mesorhizobium australicum</name>
    <dbReference type="NCBI Taxonomy" id="536018"/>
    <lineage>
        <taxon>Bacteria</taxon>
        <taxon>Pseudomonadati</taxon>
        <taxon>Pseudomonadota</taxon>
        <taxon>Alphaproteobacteria</taxon>
        <taxon>Hyphomicrobiales</taxon>
        <taxon>Phyllobacteriaceae</taxon>
        <taxon>Mesorhizobium</taxon>
    </lineage>
</organism>
<accession>A0A1X7MPY2</accession>
<dbReference type="EMBL" id="FXBL01000002">
    <property type="protein sequence ID" value="SMH26096.1"/>
    <property type="molecule type" value="Genomic_DNA"/>
</dbReference>
<keyword evidence="2" id="KW-1185">Reference proteome</keyword>
<proteinExistence type="predicted"/>